<gene>
    <name evidence="5" type="ORF">FRACA_2400005</name>
</gene>
<dbReference type="Pfam" id="PF00106">
    <property type="entry name" value="adh_short"/>
    <property type="match status" value="1"/>
</dbReference>
<dbReference type="PROSITE" id="PS00061">
    <property type="entry name" value="ADH_SHORT"/>
    <property type="match status" value="1"/>
</dbReference>
<dbReference type="Gene3D" id="3.40.50.720">
    <property type="entry name" value="NAD(P)-binding Rossmann-like Domain"/>
    <property type="match status" value="1"/>
</dbReference>
<name>A0A2I2KRQ9_9ACTN</name>
<keyword evidence="6" id="KW-1185">Reference proteome</keyword>
<organism evidence="5 6">
    <name type="scientific">Frankia canadensis</name>
    <dbReference type="NCBI Taxonomy" id="1836972"/>
    <lineage>
        <taxon>Bacteria</taxon>
        <taxon>Bacillati</taxon>
        <taxon>Actinomycetota</taxon>
        <taxon>Actinomycetes</taxon>
        <taxon>Frankiales</taxon>
        <taxon>Frankiaceae</taxon>
        <taxon>Frankia</taxon>
    </lineage>
</organism>
<dbReference type="SUPFAM" id="SSF51735">
    <property type="entry name" value="NAD(P)-binding Rossmann-fold domains"/>
    <property type="match status" value="1"/>
</dbReference>
<dbReference type="GO" id="GO:0032787">
    <property type="term" value="P:monocarboxylic acid metabolic process"/>
    <property type="evidence" value="ECO:0007669"/>
    <property type="project" value="UniProtKB-ARBA"/>
</dbReference>
<feature type="domain" description="Ketoreductase" evidence="4">
    <location>
        <begin position="8"/>
        <end position="191"/>
    </location>
</feature>
<dbReference type="RefSeq" id="WP_101832048.1">
    <property type="nucleotide sequence ID" value="NZ_FZMO01000158.1"/>
</dbReference>
<dbReference type="FunFam" id="3.40.50.720:FF:000173">
    <property type="entry name" value="3-oxoacyl-[acyl-carrier protein] reductase"/>
    <property type="match status" value="1"/>
</dbReference>
<evidence type="ECO:0000259" key="4">
    <source>
        <dbReference type="SMART" id="SM00822"/>
    </source>
</evidence>
<dbReference type="PANTHER" id="PTHR42879:SF2">
    <property type="entry name" value="3-OXOACYL-[ACYL-CARRIER-PROTEIN] REDUCTASE FABG"/>
    <property type="match status" value="1"/>
</dbReference>
<dbReference type="InterPro" id="IPR050259">
    <property type="entry name" value="SDR"/>
</dbReference>
<dbReference type="Proteomes" id="UP000234331">
    <property type="component" value="Unassembled WGS sequence"/>
</dbReference>
<dbReference type="PRINTS" id="PR00081">
    <property type="entry name" value="GDHRDH"/>
</dbReference>
<accession>A0A2I2KRQ9</accession>
<evidence type="ECO:0000256" key="1">
    <source>
        <dbReference type="ARBA" id="ARBA00006484"/>
    </source>
</evidence>
<dbReference type="OrthoDB" id="286404at2"/>
<dbReference type="InterPro" id="IPR057326">
    <property type="entry name" value="KR_dom"/>
</dbReference>
<evidence type="ECO:0000256" key="2">
    <source>
        <dbReference type="ARBA" id="ARBA00023002"/>
    </source>
</evidence>
<reference evidence="5 6" key="1">
    <citation type="submission" date="2017-06" db="EMBL/GenBank/DDBJ databases">
        <authorList>
            <person name="Kim H.J."/>
            <person name="Triplett B.A."/>
        </authorList>
    </citation>
    <scope>NUCLEOTIDE SEQUENCE [LARGE SCALE GENOMIC DNA]</scope>
    <source>
        <strain evidence="5">FRACA_ARgP5</strain>
    </source>
</reference>
<comment type="similarity">
    <text evidence="1 3">Belongs to the short-chain dehydrogenases/reductases (SDR) family.</text>
</comment>
<dbReference type="EMBL" id="FZMO01000158">
    <property type="protein sequence ID" value="SNQ48358.1"/>
    <property type="molecule type" value="Genomic_DNA"/>
</dbReference>
<evidence type="ECO:0000313" key="6">
    <source>
        <dbReference type="Proteomes" id="UP000234331"/>
    </source>
</evidence>
<dbReference type="GO" id="GO:0016491">
    <property type="term" value="F:oxidoreductase activity"/>
    <property type="evidence" value="ECO:0007669"/>
    <property type="project" value="UniProtKB-KW"/>
</dbReference>
<dbReference type="PRINTS" id="PR00080">
    <property type="entry name" value="SDRFAMILY"/>
</dbReference>
<evidence type="ECO:0000313" key="5">
    <source>
        <dbReference type="EMBL" id="SNQ48358.1"/>
    </source>
</evidence>
<proteinExistence type="inferred from homology"/>
<sequence>MELGIAGHVAVVTGGGRGLGAGICAALAAEGAHVVVLDQDRESADTLAGRLRGDGLRAEAAVADVRDDAEIRRIIDGVVERHGSLEILVNCAGLSRDAPIASMTDEEWQLVLDVCLTGPFHVTRAAVPHMLAREYGRIINISSRARLGDRNKSNYSAAKAGLVGFSSALALELASSGITSNAIAPGYIETERVRSLRYYEQLHARAMELTPTARSGQLADVSDAVLYLAAAQSGFITGEVLTVAGGRLR</sequence>
<dbReference type="InterPro" id="IPR020904">
    <property type="entry name" value="Sc_DH/Rdtase_CS"/>
</dbReference>
<keyword evidence="2" id="KW-0560">Oxidoreductase</keyword>
<dbReference type="InterPro" id="IPR002347">
    <property type="entry name" value="SDR_fam"/>
</dbReference>
<dbReference type="AlphaFoldDB" id="A0A2I2KRQ9"/>
<evidence type="ECO:0000256" key="3">
    <source>
        <dbReference type="RuleBase" id="RU000363"/>
    </source>
</evidence>
<dbReference type="NCBIfam" id="NF009466">
    <property type="entry name" value="PRK12826.1-2"/>
    <property type="match status" value="1"/>
</dbReference>
<dbReference type="SMART" id="SM00822">
    <property type="entry name" value="PKS_KR"/>
    <property type="match status" value="1"/>
</dbReference>
<protein>
    <submittedName>
        <fullName evidence="5">3-oxoacyl-(Acyl-carrier-protein) reductase</fullName>
    </submittedName>
</protein>
<dbReference type="PANTHER" id="PTHR42879">
    <property type="entry name" value="3-OXOACYL-(ACYL-CARRIER-PROTEIN) REDUCTASE"/>
    <property type="match status" value="1"/>
</dbReference>
<dbReference type="InterPro" id="IPR036291">
    <property type="entry name" value="NAD(P)-bd_dom_sf"/>
</dbReference>